<feature type="transmembrane region" description="Helical" evidence="7">
    <location>
        <begin position="21"/>
        <end position="42"/>
    </location>
</feature>
<evidence type="ECO:0000256" key="4">
    <source>
        <dbReference type="ARBA" id="ARBA00022692"/>
    </source>
</evidence>
<protein>
    <submittedName>
        <fullName evidence="9">Maltose ABC transporter permease</fullName>
    </submittedName>
</protein>
<evidence type="ECO:0000256" key="6">
    <source>
        <dbReference type="ARBA" id="ARBA00023136"/>
    </source>
</evidence>
<evidence type="ECO:0000256" key="3">
    <source>
        <dbReference type="ARBA" id="ARBA00022475"/>
    </source>
</evidence>
<keyword evidence="10" id="KW-1185">Reference proteome</keyword>
<dbReference type="GO" id="GO:0005886">
    <property type="term" value="C:plasma membrane"/>
    <property type="evidence" value="ECO:0007669"/>
    <property type="project" value="UniProtKB-SubCell"/>
</dbReference>
<keyword evidence="3" id="KW-1003">Cell membrane</keyword>
<evidence type="ECO:0000256" key="7">
    <source>
        <dbReference type="RuleBase" id="RU363032"/>
    </source>
</evidence>
<dbReference type="Gene3D" id="1.10.3720.10">
    <property type="entry name" value="MetI-like"/>
    <property type="match status" value="1"/>
</dbReference>
<feature type="domain" description="ABC transmembrane type-1" evidence="8">
    <location>
        <begin position="83"/>
        <end position="295"/>
    </location>
</feature>
<gene>
    <name evidence="9" type="ORF">ANTHELSMS3_01323</name>
</gene>
<reference evidence="9 10" key="1">
    <citation type="submission" date="2017-07" db="EMBL/GenBank/DDBJ databases">
        <title>Genome Sequence of Antarctobacter heliothermus Strain SMS3 Isolated from a culture of the Diatom Skeletonema marinoi.</title>
        <authorList>
            <person name="Topel M."/>
            <person name="Pinder M.I.M."/>
            <person name="Johansson O.N."/>
            <person name="Kourtchenko O."/>
            <person name="Godhe A."/>
            <person name="Clarke A.K."/>
        </authorList>
    </citation>
    <scope>NUCLEOTIDE SEQUENCE [LARGE SCALE GENOMIC DNA]</scope>
    <source>
        <strain evidence="9 10">SMS3</strain>
    </source>
</reference>
<dbReference type="SUPFAM" id="SSF161098">
    <property type="entry name" value="MetI-like"/>
    <property type="match status" value="1"/>
</dbReference>
<keyword evidence="5 7" id="KW-1133">Transmembrane helix</keyword>
<feature type="transmembrane region" description="Helical" evidence="7">
    <location>
        <begin position="169"/>
        <end position="193"/>
    </location>
</feature>
<dbReference type="RefSeq" id="WP_094034171.1">
    <property type="nucleotide sequence ID" value="NZ_CP022540.1"/>
</dbReference>
<dbReference type="OrthoDB" id="9805108at2"/>
<keyword evidence="2 7" id="KW-0813">Transport</keyword>
<feature type="transmembrane region" description="Helical" evidence="7">
    <location>
        <begin position="116"/>
        <end position="137"/>
    </location>
</feature>
<evidence type="ECO:0000256" key="5">
    <source>
        <dbReference type="ARBA" id="ARBA00022989"/>
    </source>
</evidence>
<feature type="transmembrane region" description="Helical" evidence="7">
    <location>
        <begin position="87"/>
        <end position="109"/>
    </location>
</feature>
<evidence type="ECO:0000313" key="10">
    <source>
        <dbReference type="Proteomes" id="UP000203589"/>
    </source>
</evidence>
<evidence type="ECO:0000313" key="9">
    <source>
        <dbReference type="EMBL" id="ASP20027.1"/>
    </source>
</evidence>
<dbReference type="InterPro" id="IPR035906">
    <property type="entry name" value="MetI-like_sf"/>
</dbReference>
<evidence type="ECO:0000256" key="2">
    <source>
        <dbReference type="ARBA" id="ARBA00022448"/>
    </source>
</evidence>
<feature type="transmembrane region" description="Helical" evidence="7">
    <location>
        <begin position="214"/>
        <end position="236"/>
    </location>
</feature>
<dbReference type="PROSITE" id="PS50928">
    <property type="entry name" value="ABC_TM1"/>
    <property type="match status" value="1"/>
</dbReference>
<dbReference type="Proteomes" id="UP000203589">
    <property type="component" value="Chromosome"/>
</dbReference>
<name>A0A222E1D0_9RHOB</name>
<dbReference type="Pfam" id="PF00528">
    <property type="entry name" value="BPD_transp_1"/>
    <property type="match status" value="1"/>
</dbReference>
<accession>A0A222E1D0</accession>
<dbReference type="PANTHER" id="PTHR30193:SF37">
    <property type="entry name" value="INNER MEMBRANE ABC TRANSPORTER PERMEASE PROTEIN YCJO"/>
    <property type="match status" value="1"/>
</dbReference>
<dbReference type="CDD" id="cd06261">
    <property type="entry name" value="TM_PBP2"/>
    <property type="match status" value="1"/>
</dbReference>
<feature type="transmembrane region" description="Helical" evidence="7">
    <location>
        <begin position="278"/>
        <end position="299"/>
    </location>
</feature>
<dbReference type="GO" id="GO:0055085">
    <property type="term" value="P:transmembrane transport"/>
    <property type="evidence" value="ECO:0007669"/>
    <property type="project" value="InterPro"/>
</dbReference>
<keyword evidence="4 7" id="KW-0812">Transmembrane</keyword>
<dbReference type="AlphaFoldDB" id="A0A222E1D0"/>
<dbReference type="InterPro" id="IPR000515">
    <property type="entry name" value="MetI-like"/>
</dbReference>
<proteinExistence type="inferred from homology"/>
<organism evidence="9 10">
    <name type="scientific">Antarctobacter heliothermus</name>
    <dbReference type="NCBI Taxonomy" id="74033"/>
    <lineage>
        <taxon>Bacteria</taxon>
        <taxon>Pseudomonadati</taxon>
        <taxon>Pseudomonadota</taxon>
        <taxon>Alphaproteobacteria</taxon>
        <taxon>Rhodobacterales</taxon>
        <taxon>Roseobacteraceae</taxon>
        <taxon>Antarctobacter</taxon>
    </lineage>
</organism>
<keyword evidence="6 7" id="KW-0472">Membrane</keyword>
<dbReference type="KEGG" id="aht:ANTHELSMS3_01323"/>
<sequence length="305" mass="33788">MPMEKTRPSGAGLFDRIDRNIGRVMIAPAIIVFLCVSLYPFLFNFWMATHNVSLLNIRAPEWAWTGTRNFLRILRDPSTQGALIRTAIFASATVTLQLTLGMLGALAFNRAFRGKAALMVLALVPMMVTPIVVGISWRMMLNYDWGLANYFLDLVGSGPLQWLSNPRMALISVILVQVWWGMSFAMLVILGGLAAIPRSLYEAAEVDGASDLRMFFHITLPMLRPVLLIVGTIKVIDALREFDLIYSLTGGGPGDATRVFALELYYTAYERGNFGMSAAQALLLMLLVLILTVPLIRLLTSKEPT</sequence>
<dbReference type="InterPro" id="IPR051393">
    <property type="entry name" value="ABC_transporter_permease"/>
</dbReference>
<comment type="subcellular location">
    <subcellularLocation>
        <location evidence="1 7">Cell membrane</location>
        <topology evidence="1 7">Multi-pass membrane protein</topology>
    </subcellularLocation>
</comment>
<dbReference type="PANTHER" id="PTHR30193">
    <property type="entry name" value="ABC TRANSPORTER PERMEASE PROTEIN"/>
    <property type="match status" value="1"/>
</dbReference>
<evidence type="ECO:0000259" key="8">
    <source>
        <dbReference type="PROSITE" id="PS50928"/>
    </source>
</evidence>
<evidence type="ECO:0000256" key="1">
    <source>
        <dbReference type="ARBA" id="ARBA00004651"/>
    </source>
</evidence>
<dbReference type="EMBL" id="CP022540">
    <property type="protein sequence ID" value="ASP20027.1"/>
    <property type="molecule type" value="Genomic_DNA"/>
</dbReference>
<comment type="similarity">
    <text evidence="7">Belongs to the binding-protein-dependent transport system permease family.</text>
</comment>